<dbReference type="EMBL" id="JAPDOD010000004">
    <property type="protein sequence ID" value="MDA0160078.1"/>
    <property type="molecule type" value="Genomic_DNA"/>
</dbReference>
<sequence length="223" mass="23996">MKTADPRRAAQDSIRDQLLEAARRDLAVAPRRRRFSWRWRGAGLAVVALLGVSVAAGATDLISVGAPLPDGSVKVPRYAPRGGSQVKLVVKAPDPDSELAWGAGIYTSSGGQPCIIAGQVRGVSLGRVRDGRFRPYEQGTTGACGSLRHLRLFSDALTIRETPPRTILYGRAQPSVRSVSINDDGRRRSVRPGPGGAFLFVVRGLIRVNGTRLRDLDLRPDPA</sequence>
<name>A0A9X3S3X5_9ACTN</name>
<evidence type="ECO:0000256" key="1">
    <source>
        <dbReference type="SAM" id="Phobius"/>
    </source>
</evidence>
<reference evidence="2" key="1">
    <citation type="submission" date="2022-10" db="EMBL/GenBank/DDBJ databases">
        <title>The WGS of Solirubrobacter ginsenosidimutans DSM 21036.</title>
        <authorList>
            <person name="Jiang Z."/>
        </authorList>
    </citation>
    <scope>NUCLEOTIDE SEQUENCE</scope>
    <source>
        <strain evidence="2">DSM 21036</strain>
    </source>
</reference>
<dbReference type="Proteomes" id="UP001149140">
    <property type="component" value="Unassembled WGS sequence"/>
</dbReference>
<keyword evidence="3" id="KW-1185">Reference proteome</keyword>
<keyword evidence="1" id="KW-0812">Transmembrane</keyword>
<gene>
    <name evidence="2" type="ORF">OM076_07380</name>
</gene>
<comment type="caution">
    <text evidence="2">The sequence shown here is derived from an EMBL/GenBank/DDBJ whole genome shotgun (WGS) entry which is preliminary data.</text>
</comment>
<keyword evidence="1" id="KW-1133">Transmembrane helix</keyword>
<proteinExistence type="predicted"/>
<organism evidence="2 3">
    <name type="scientific">Solirubrobacter ginsenosidimutans</name>
    <dbReference type="NCBI Taxonomy" id="490573"/>
    <lineage>
        <taxon>Bacteria</taxon>
        <taxon>Bacillati</taxon>
        <taxon>Actinomycetota</taxon>
        <taxon>Thermoleophilia</taxon>
        <taxon>Solirubrobacterales</taxon>
        <taxon>Solirubrobacteraceae</taxon>
        <taxon>Solirubrobacter</taxon>
    </lineage>
</organism>
<evidence type="ECO:0000313" key="2">
    <source>
        <dbReference type="EMBL" id="MDA0160078.1"/>
    </source>
</evidence>
<dbReference type="AlphaFoldDB" id="A0A9X3S3X5"/>
<evidence type="ECO:0000313" key="3">
    <source>
        <dbReference type="Proteomes" id="UP001149140"/>
    </source>
</evidence>
<protein>
    <submittedName>
        <fullName evidence="2">Uncharacterized protein</fullName>
    </submittedName>
</protein>
<dbReference type="RefSeq" id="WP_270038844.1">
    <property type="nucleotide sequence ID" value="NZ_JAPDOD010000004.1"/>
</dbReference>
<keyword evidence="1" id="KW-0472">Membrane</keyword>
<accession>A0A9X3S3X5</accession>
<feature type="transmembrane region" description="Helical" evidence="1">
    <location>
        <begin position="41"/>
        <end position="59"/>
    </location>
</feature>